<protein>
    <submittedName>
        <fullName evidence="3">Uncharacterized protein</fullName>
    </submittedName>
</protein>
<feature type="chain" id="PRO_5035778461" evidence="2">
    <location>
        <begin position="22"/>
        <end position="179"/>
    </location>
</feature>
<comment type="caution">
    <text evidence="3">The sequence shown here is derived from an EMBL/GenBank/DDBJ whole genome shotgun (WGS) entry which is preliminary data.</text>
</comment>
<reference evidence="3" key="1">
    <citation type="submission" date="2020-10" db="EMBL/GenBank/DDBJ databases">
        <authorList>
            <person name="Kikuchi T."/>
        </authorList>
    </citation>
    <scope>NUCLEOTIDE SEQUENCE</scope>
    <source>
        <strain evidence="3">NKZ352</strain>
    </source>
</reference>
<evidence type="ECO:0000256" key="1">
    <source>
        <dbReference type="SAM" id="MobiDB-lite"/>
    </source>
</evidence>
<evidence type="ECO:0000313" key="4">
    <source>
        <dbReference type="Proteomes" id="UP000835052"/>
    </source>
</evidence>
<gene>
    <name evidence="3" type="ORF">CAUJ_LOCUS1852</name>
</gene>
<dbReference type="OrthoDB" id="6328726at2759"/>
<feature type="signal peptide" evidence="2">
    <location>
        <begin position="1"/>
        <end position="21"/>
    </location>
</feature>
<dbReference type="EMBL" id="CAJGYM010000003">
    <property type="protein sequence ID" value="CAD6185933.1"/>
    <property type="molecule type" value="Genomic_DNA"/>
</dbReference>
<evidence type="ECO:0000256" key="2">
    <source>
        <dbReference type="SAM" id="SignalP"/>
    </source>
</evidence>
<feature type="compositionally biased region" description="Basic and acidic residues" evidence="1">
    <location>
        <begin position="65"/>
        <end position="83"/>
    </location>
</feature>
<dbReference type="Proteomes" id="UP000835052">
    <property type="component" value="Unassembled WGS sequence"/>
</dbReference>
<sequence>MKLSMCVLIMTSFDLFLVSRAHERNGGGGFDRLRERIHRRRHRLHKAAVLSELDETFEMMTQPRYRPEKSIPNKSGRRDRNEDLCQSERNTVELNTHSHEFDPPFIVEIRCHNHSATIHDPPTEQTCVRGMLRCVQQYGEVHVSRRGVGTMHWHPHTLHDVPLSCNCMWPVDKYGHQEL</sequence>
<evidence type="ECO:0000313" key="3">
    <source>
        <dbReference type="EMBL" id="CAD6185933.1"/>
    </source>
</evidence>
<dbReference type="AlphaFoldDB" id="A0A8S1GTI4"/>
<organism evidence="3 4">
    <name type="scientific">Caenorhabditis auriculariae</name>
    <dbReference type="NCBI Taxonomy" id="2777116"/>
    <lineage>
        <taxon>Eukaryota</taxon>
        <taxon>Metazoa</taxon>
        <taxon>Ecdysozoa</taxon>
        <taxon>Nematoda</taxon>
        <taxon>Chromadorea</taxon>
        <taxon>Rhabditida</taxon>
        <taxon>Rhabditina</taxon>
        <taxon>Rhabditomorpha</taxon>
        <taxon>Rhabditoidea</taxon>
        <taxon>Rhabditidae</taxon>
        <taxon>Peloderinae</taxon>
        <taxon>Caenorhabditis</taxon>
    </lineage>
</organism>
<keyword evidence="2" id="KW-0732">Signal</keyword>
<feature type="region of interest" description="Disordered" evidence="1">
    <location>
        <begin position="63"/>
        <end position="83"/>
    </location>
</feature>
<name>A0A8S1GTI4_9PELO</name>
<keyword evidence="4" id="KW-1185">Reference proteome</keyword>
<proteinExistence type="predicted"/>
<accession>A0A8S1GTI4</accession>